<keyword evidence="10" id="KW-0472">Membrane</keyword>
<dbReference type="SUPFAM" id="SSF48264">
    <property type="entry name" value="Cytochrome P450"/>
    <property type="match status" value="1"/>
</dbReference>
<dbReference type="GO" id="GO:0005506">
    <property type="term" value="F:iron ion binding"/>
    <property type="evidence" value="ECO:0007669"/>
    <property type="project" value="InterPro"/>
</dbReference>
<dbReference type="GO" id="GO:0020037">
    <property type="term" value="F:heme binding"/>
    <property type="evidence" value="ECO:0007669"/>
    <property type="project" value="InterPro"/>
</dbReference>
<dbReference type="InterPro" id="IPR002403">
    <property type="entry name" value="Cyt_P450_E_grp-IV"/>
</dbReference>
<keyword evidence="8" id="KW-0503">Monooxygenase</keyword>
<comment type="cofactor">
    <cofactor evidence="1 9">
        <name>heme</name>
        <dbReference type="ChEBI" id="CHEBI:30413"/>
    </cofactor>
</comment>
<comment type="pathway">
    <text evidence="2">Mycotoxin biosynthesis.</text>
</comment>
<dbReference type="GO" id="GO:0004497">
    <property type="term" value="F:monooxygenase activity"/>
    <property type="evidence" value="ECO:0007669"/>
    <property type="project" value="UniProtKB-KW"/>
</dbReference>
<protein>
    <submittedName>
        <fullName evidence="11">Ent-kaurene oxidase</fullName>
    </submittedName>
</protein>
<dbReference type="Pfam" id="PF00067">
    <property type="entry name" value="p450"/>
    <property type="match status" value="1"/>
</dbReference>
<evidence type="ECO:0000256" key="10">
    <source>
        <dbReference type="SAM" id="Phobius"/>
    </source>
</evidence>
<comment type="similarity">
    <text evidence="3">Belongs to the cytochrome P450 family.</text>
</comment>
<keyword evidence="5 9" id="KW-0479">Metal-binding</keyword>
<accession>A0A3M7MAB5</accession>
<evidence type="ECO:0000313" key="11">
    <source>
        <dbReference type="EMBL" id="RMZ71446.1"/>
    </source>
</evidence>
<evidence type="ECO:0000256" key="9">
    <source>
        <dbReference type="PIRSR" id="PIRSR602403-1"/>
    </source>
</evidence>
<dbReference type="EMBL" id="KE747827">
    <property type="protein sequence ID" value="RMZ71446.1"/>
    <property type="molecule type" value="Genomic_DNA"/>
</dbReference>
<keyword evidence="7 9" id="KW-0408">Iron</keyword>
<sequence length="558" mass="63044">MSIPRSSHTSKHLGEISMDTISHSSLVITTITLVAVTLISFAVFTNRSKYPLANPPRWFETRLTKRLEFMKHGPAIIEDARKLYGNQPYKLLTDLGECFVLPPPYANIIRNEKDLSFSKAIYSDFNADVHGFEPFGGLEHQKRIVQAVTKKQLTKYLSKKNKICSGYYKANDDAKDAVTEPLSKEATYAVDVIFGKDPEWKETNITDSILSLIARLSSKVFLGDELCRNEAWLRVTKIYTVNGFKAATQISAYPPALKMLFPWFSKDAKVVAQNLKDARNVIAPIINQRNQIKDEAKRSGKSVPNFNDMLEWLEQESQGSAYDPATYQILLSFAAIHTTSDLASQALMRLAQEPHLIAELREEIIRVIGSDGLTKAALSNLKLMDSALKETQRVKPNVILTMRREAKRKVVLPDGLTINKGDRVVVDGINMLDPEIYPNPEKFDIYRYYRMRQDPATANKAHLVSTGPENLSFGHGSQACPGRFFAANEIKIAFCHLLLKYDWELAPGANMEPLHVVGDQTVLDPRNKLRFRRRKEELDLDTLVFVKEEGKHEGETDV</sequence>
<keyword evidence="10" id="KW-1133">Transmembrane helix</keyword>
<proteinExistence type="inferred from homology"/>
<keyword evidence="12" id="KW-1185">Reference proteome</keyword>
<keyword evidence="6" id="KW-0560">Oxidoreductase</keyword>
<dbReference type="PRINTS" id="PR00465">
    <property type="entry name" value="EP450IV"/>
</dbReference>
<organism evidence="11 12">
    <name type="scientific">Pyrenophora seminiperda CCB06</name>
    <dbReference type="NCBI Taxonomy" id="1302712"/>
    <lineage>
        <taxon>Eukaryota</taxon>
        <taxon>Fungi</taxon>
        <taxon>Dikarya</taxon>
        <taxon>Ascomycota</taxon>
        <taxon>Pezizomycotina</taxon>
        <taxon>Dothideomycetes</taxon>
        <taxon>Pleosporomycetidae</taxon>
        <taxon>Pleosporales</taxon>
        <taxon>Pleosporineae</taxon>
        <taxon>Pleosporaceae</taxon>
        <taxon>Pyrenophora</taxon>
    </lineage>
</organism>
<keyword evidence="10" id="KW-0812">Transmembrane</keyword>
<dbReference type="CDD" id="cd11041">
    <property type="entry name" value="CYP503A1-like"/>
    <property type="match status" value="1"/>
</dbReference>
<dbReference type="Proteomes" id="UP000265663">
    <property type="component" value="Unassembled WGS sequence"/>
</dbReference>
<evidence type="ECO:0000256" key="7">
    <source>
        <dbReference type="ARBA" id="ARBA00023004"/>
    </source>
</evidence>
<evidence type="ECO:0000256" key="4">
    <source>
        <dbReference type="ARBA" id="ARBA00022617"/>
    </source>
</evidence>
<dbReference type="GO" id="GO:0016705">
    <property type="term" value="F:oxidoreductase activity, acting on paired donors, with incorporation or reduction of molecular oxygen"/>
    <property type="evidence" value="ECO:0007669"/>
    <property type="project" value="InterPro"/>
</dbReference>
<dbReference type="PANTHER" id="PTHR46206:SF2">
    <property type="entry name" value="CYTOCHROME P450 MONOOXYGENASE AUSG-RELATED"/>
    <property type="match status" value="1"/>
</dbReference>
<dbReference type="Gene3D" id="1.10.630.10">
    <property type="entry name" value="Cytochrome P450"/>
    <property type="match status" value="1"/>
</dbReference>
<feature type="transmembrane region" description="Helical" evidence="10">
    <location>
        <begin position="21"/>
        <end position="44"/>
    </location>
</feature>
<dbReference type="AlphaFoldDB" id="A0A3M7MAB5"/>
<evidence type="ECO:0000256" key="5">
    <source>
        <dbReference type="ARBA" id="ARBA00022723"/>
    </source>
</evidence>
<evidence type="ECO:0000256" key="8">
    <source>
        <dbReference type="ARBA" id="ARBA00023033"/>
    </source>
</evidence>
<dbReference type="InterPro" id="IPR036396">
    <property type="entry name" value="Cyt_P450_sf"/>
</dbReference>
<dbReference type="InterPro" id="IPR001128">
    <property type="entry name" value="Cyt_P450"/>
</dbReference>
<keyword evidence="4 9" id="KW-0349">Heme</keyword>
<evidence type="ECO:0000256" key="2">
    <source>
        <dbReference type="ARBA" id="ARBA00004685"/>
    </source>
</evidence>
<evidence type="ECO:0000256" key="3">
    <source>
        <dbReference type="ARBA" id="ARBA00010617"/>
    </source>
</evidence>
<evidence type="ECO:0000256" key="6">
    <source>
        <dbReference type="ARBA" id="ARBA00023002"/>
    </source>
</evidence>
<evidence type="ECO:0000256" key="1">
    <source>
        <dbReference type="ARBA" id="ARBA00001971"/>
    </source>
</evidence>
<gene>
    <name evidence="11" type="ORF">GMOD_00006557</name>
</gene>
<reference evidence="11 12" key="1">
    <citation type="journal article" date="2014" name="PLoS ONE">
        <title>De novo Genome Assembly of the Fungal Plant Pathogen Pyrenophora semeniperda.</title>
        <authorList>
            <person name="Soliai M.M."/>
            <person name="Meyer S.E."/>
            <person name="Udall J.A."/>
            <person name="Elzinga D.E."/>
            <person name="Hermansen R.A."/>
            <person name="Bodily P.M."/>
            <person name="Hart A.A."/>
            <person name="Coleman C.E."/>
        </authorList>
    </citation>
    <scope>NUCLEOTIDE SEQUENCE [LARGE SCALE GENOMIC DNA]</scope>
    <source>
        <strain evidence="11 12">CCB06</strain>
        <tissue evidence="11">Mycelium</tissue>
    </source>
</reference>
<dbReference type="PANTHER" id="PTHR46206">
    <property type="entry name" value="CYTOCHROME P450"/>
    <property type="match status" value="1"/>
</dbReference>
<feature type="binding site" description="axial binding residue" evidence="9">
    <location>
        <position position="480"/>
    </location>
    <ligand>
        <name>heme</name>
        <dbReference type="ChEBI" id="CHEBI:30413"/>
    </ligand>
    <ligandPart>
        <name>Fe</name>
        <dbReference type="ChEBI" id="CHEBI:18248"/>
    </ligandPart>
</feature>
<dbReference type="OrthoDB" id="1844152at2759"/>
<name>A0A3M7MAB5_9PLEO</name>
<evidence type="ECO:0000313" key="12">
    <source>
        <dbReference type="Proteomes" id="UP000265663"/>
    </source>
</evidence>